<keyword evidence="5" id="KW-0862">Zinc</keyword>
<dbReference type="Pfam" id="PF08925">
    <property type="entry name" value="DUF1907"/>
    <property type="match status" value="1"/>
</dbReference>
<dbReference type="WBParaSite" id="SRDH1_97620.2">
    <property type="protein sequence ID" value="SRDH1_97620.2"/>
    <property type="gene ID" value="SRDH1_97620"/>
</dbReference>
<sequence>MSLFKLHKPSLLEVSSALESHLKNCFETVKCSITDCPDLTSSPYGLTLRGLSGEGVICDVGSFDYLLPVPKKDRHYDLLDVFRSAGVAAGAVIGAGAGPFFLTGSNSEMVVNISSENGVVKNGSLFGSYDKENNKPLLTKADNTKFALLGQMFMCEGKPGPVIELNVSGRIRDGKFDAMIREALHVKYGHLNNAVGLGGVIVQEQGKSLYHVLPEFSQEPLDSGEKLRNWIKMFEMESPVISVGIAVSHDPHHLGLRLEHFHCFNQDQTNCGHCHFDTHGPTVSYRGYFAIAEHLLRIDQPRWSTGEVEKALRSPEGARHIPSNQLWKEYSRITTCSFLIG</sequence>
<accession>A0AA85GG15</accession>
<keyword evidence="3" id="KW-0479">Metal-binding</keyword>
<keyword evidence="4" id="KW-0378">Hydrolase</keyword>
<dbReference type="InterPro" id="IPR015021">
    <property type="entry name" value="C11orf54_DUF1907"/>
</dbReference>
<reference evidence="8" key="1">
    <citation type="submission" date="2022-06" db="EMBL/GenBank/DDBJ databases">
        <authorList>
            <person name="Berger JAMES D."/>
            <person name="Berger JAMES D."/>
        </authorList>
    </citation>
    <scope>NUCLEOTIDE SEQUENCE [LARGE SCALE GENOMIC DNA]</scope>
</reference>
<dbReference type="SMART" id="SM01168">
    <property type="entry name" value="DUF1907"/>
    <property type="match status" value="1"/>
</dbReference>
<evidence type="ECO:0000256" key="6">
    <source>
        <dbReference type="ARBA" id="ARBA00023242"/>
    </source>
</evidence>
<dbReference type="PANTHER" id="PTHR13204">
    <property type="entry name" value="PTD012 PROTEIN"/>
    <property type="match status" value="1"/>
</dbReference>
<reference evidence="9" key="2">
    <citation type="submission" date="2023-11" db="UniProtKB">
        <authorList>
            <consortium name="WormBaseParasite"/>
        </authorList>
    </citation>
    <scope>IDENTIFICATION</scope>
</reference>
<dbReference type="AlphaFoldDB" id="A0AA85GG15"/>
<evidence type="ECO:0000313" key="9">
    <source>
        <dbReference type="WBParaSite" id="SRDH1_97620.2"/>
    </source>
</evidence>
<comment type="subcellular location">
    <subcellularLocation>
        <location evidence="1">Nucleus</location>
    </subcellularLocation>
</comment>
<dbReference type="SUPFAM" id="SSF117856">
    <property type="entry name" value="AF0104/ALDC/Ptd012-like"/>
    <property type="match status" value="1"/>
</dbReference>
<dbReference type="CDD" id="cd17298">
    <property type="entry name" value="DUF1907"/>
    <property type="match status" value="1"/>
</dbReference>
<keyword evidence="6" id="KW-0539">Nucleus</keyword>
<evidence type="ECO:0000259" key="7">
    <source>
        <dbReference type="SMART" id="SM01168"/>
    </source>
</evidence>
<name>A0AA85GG15_9TREM</name>
<organism evidence="8 9">
    <name type="scientific">Schistosoma rodhaini</name>
    <dbReference type="NCBI Taxonomy" id="6188"/>
    <lineage>
        <taxon>Eukaryota</taxon>
        <taxon>Metazoa</taxon>
        <taxon>Spiralia</taxon>
        <taxon>Lophotrochozoa</taxon>
        <taxon>Platyhelminthes</taxon>
        <taxon>Trematoda</taxon>
        <taxon>Digenea</taxon>
        <taxon>Strigeidida</taxon>
        <taxon>Schistosomatoidea</taxon>
        <taxon>Schistosomatidae</taxon>
        <taxon>Schistosoma</taxon>
    </lineage>
</organism>
<comment type="subunit">
    <text evidence="2">Monomer.</text>
</comment>
<evidence type="ECO:0000256" key="5">
    <source>
        <dbReference type="ARBA" id="ARBA00022833"/>
    </source>
</evidence>
<evidence type="ECO:0000256" key="3">
    <source>
        <dbReference type="ARBA" id="ARBA00022723"/>
    </source>
</evidence>
<evidence type="ECO:0000313" key="8">
    <source>
        <dbReference type="Proteomes" id="UP000050792"/>
    </source>
</evidence>
<dbReference type="GO" id="GO:0005634">
    <property type="term" value="C:nucleus"/>
    <property type="evidence" value="ECO:0007669"/>
    <property type="project" value="UniProtKB-SubCell"/>
</dbReference>
<dbReference type="PANTHER" id="PTHR13204:SF1">
    <property type="entry name" value="ESTER HYDROLASE C11ORF54"/>
    <property type="match status" value="1"/>
</dbReference>
<keyword evidence="8" id="KW-1185">Reference proteome</keyword>
<protein>
    <recommendedName>
        <fullName evidence="7">DUF1907 domain-containing protein</fullName>
    </recommendedName>
</protein>
<evidence type="ECO:0000256" key="4">
    <source>
        <dbReference type="ARBA" id="ARBA00022801"/>
    </source>
</evidence>
<dbReference type="GO" id="GO:0016788">
    <property type="term" value="F:hydrolase activity, acting on ester bonds"/>
    <property type="evidence" value="ECO:0007669"/>
    <property type="project" value="TreeGrafter"/>
</dbReference>
<feature type="domain" description="DUF1907" evidence="7">
    <location>
        <begin position="17"/>
        <end position="298"/>
    </location>
</feature>
<evidence type="ECO:0000256" key="2">
    <source>
        <dbReference type="ARBA" id="ARBA00011245"/>
    </source>
</evidence>
<proteinExistence type="predicted"/>
<evidence type="ECO:0000256" key="1">
    <source>
        <dbReference type="ARBA" id="ARBA00004123"/>
    </source>
</evidence>
<dbReference type="GO" id="GO:0008270">
    <property type="term" value="F:zinc ion binding"/>
    <property type="evidence" value="ECO:0007669"/>
    <property type="project" value="TreeGrafter"/>
</dbReference>
<dbReference type="Proteomes" id="UP000050792">
    <property type="component" value="Unassembled WGS sequence"/>
</dbReference>